<gene>
    <name evidence="2" type="ORF">DV515_00013334</name>
</gene>
<dbReference type="Proteomes" id="UP000276834">
    <property type="component" value="Unassembled WGS sequence"/>
</dbReference>
<feature type="region of interest" description="Disordered" evidence="1">
    <location>
        <begin position="160"/>
        <end position="181"/>
    </location>
</feature>
<comment type="caution">
    <text evidence="2">The sequence shown here is derived from an EMBL/GenBank/DDBJ whole genome shotgun (WGS) entry which is preliminary data.</text>
</comment>
<evidence type="ECO:0000313" key="3">
    <source>
        <dbReference type="Proteomes" id="UP000276834"/>
    </source>
</evidence>
<organism evidence="2 3">
    <name type="scientific">Chloebia gouldiae</name>
    <name type="common">Gouldian finch</name>
    <name type="synonym">Erythrura gouldiae</name>
    <dbReference type="NCBI Taxonomy" id="44316"/>
    <lineage>
        <taxon>Eukaryota</taxon>
        <taxon>Metazoa</taxon>
        <taxon>Chordata</taxon>
        <taxon>Craniata</taxon>
        <taxon>Vertebrata</taxon>
        <taxon>Euteleostomi</taxon>
        <taxon>Archelosauria</taxon>
        <taxon>Archosauria</taxon>
        <taxon>Dinosauria</taxon>
        <taxon>Saurischia</taxon>
        <taxon>Theropoda</taxon>
        <taxon>Coelurosauria</taxon>
        <taxon>Aves</taxon>
        <taxon>Neognathae</taxon>
        <taxon>Neoaves</taxon>
        <taxon>Telluraves</taxon>
        <taxon>Australaves</taxon>
        <taxon>Passeriformes</taxon>
        <taxon>Passeroidea</taxon>
        <taxon>Passeridae</taxon>
        <taxon>Chloebia</taxon>
    </lineage>
</organism>
<dbReference type="EMBL" id="QUSF01000088">
    <property type="protein sequence ID" value="RLV93891.1"/>
    <property type="molecule type" value="Genomic_DNA"/>
</dbReference>
<name>A0A3L8S1D5_CHLGU</name>
<accession>A0A3L8S1D5</accession>
<reference evidence="2 3" key="1">
    <citation type="journal article" date="2018" name="Proc. R. Soc. B">
        <title>A non-coding region near Follistatin controls head colour polymorphism in the Gouldian finch.</title>
        <authorList>
            <person name="Toomey M.B."/>
            <person name="Marques C.I."/>
            <person name="Andrade P."/>
            <person name="Araujo P.M."/>
            <person name="Sabatino S."/>
            <person name="Gazda M.A."/>
            <person name="Afonso S."/>
            <person name="Lopes R.J."/>
            <person name="Corbo J.C."/>
            <person name="Carneiro M."/>
        </authorList>
    </citation>
    <scope>NUCLEOTIDE SEQUENCE [LARGE SCALE GENOMIC DNA]</scope>
    <source>
        <strain evidence="2">Red01</strain>
        <tissue evidence="2">Muscle</tissue>
    </source>
</reference>
<protein>
    <submittedName>
        <fullName evidence="2">Uncharacterized protein</fullName>
    </submittedName>
</protein>
<evidence type="ECO:0000313" key="2">
    <source>
        <dbReference type="EMBL" id="RLV93891.1"/>
    </source>
</evidence>
<keyword evidence="3" id="KW-1185">Reference proteome</keyword>
<dbReference type="AlphaFoldDB" id="A0A3L8S1D5"/>
<feature type="region of interest" description="Disordered" evidence="1">
    <location>
        <begin position="118"/>
        <end position="139"/>
    </location>
</feature>
<evidence type="ECO:0000256" key="1">
    <source>
        <dbReference type="SAM" id="MobiDB-lite"/>
    </source>
</evidence>
<sequence length="181" mass="19195">MLVVSDAIKLKPKACDTSLTSFYCDHTDFTSTGQIQQENKSRPGNFFAGIMPRDPIWPDQRNDTKNAFTRIPAPMGRLLQQAQTCCVAGSSPCALAPGSEEWMGGTAHSTGVHHLNDTGHGGEAVGESPGLGQTQEQERAASRSICVQVLTGTALQELGSGAPAQLTPEGTGRTWNLGRKS</sequence>
<proteinExistence type="predicted"/>